<keyword evidence="1" id="KW-0479">Metal-binding</keyword>
<gene>
    <name evidence="4" type="ORF">POM88_022268</name>
</gene>
<dbReference type="SUPFAM" id="SSF51735">
    <property type="entry name" value="NAD(P)-binding Rossmann-fold domains"/>
    <property type="match status" value="1"/>
</dbReference>
<dbReference type="PANTHER" id="PTHR42683">
    <property type="entry name" value="ALDEHYDE REDUCTASE"/>
    <property type="match status" value="1"/>
</dbReference>
<protein>
    <recommendedName>
        <fullName evidence="6">Alcohol dehydrogenase-like C-terminal domain-containing protein</fullName>
    </recommendedName>
</protein>
<dbReference type="InterPro" id="IPR036291">
    <property type="entry name" value="NAD(P)-bd_dom_sf"/>
</dbReference>
<accession>A0AAD8IG52</accession>
<evidence type="ECO:0000313" key="4">
    <source>
        <dbReference type="EMBL" id="KAK1384533.1"/>
    </source>
</evidence>
<sequence>MLCVGPSYVNGELSASGDSGIPEVVSDPQGEVADTFQNLGVCVVQQCANIRQQENLPLDAGAPLLCAGITTYNPLKHFGLDKPGMHISIVGLGGLGHIAVKFAKAFGTKVIVFSTSLAKKQEAIEHLGAGSFLRGDTGSGLNMASTDNIYGYGSLPVLHN</sequence>
<comment type="caution">
    <text evidence="4">The sequence shown here is derived from an EMBL/GenBank/DDBJ whole genome shotgun (WGS) entry which is preliminary data.</text>
</comment>
<proteinExistence type="predicted"/>
<evidence type="ECO:0000256" key="2">
    <source>
        <dbReference type="ARBA" id="ARBA00022833"/>
    </source>
</evidence>
<dbReference type="GO" id="GO:0016616">
    <property type="term" value="F:oxidoreductase activity, acting on the CH-OH group of donors, NAD or NADP as acceptor"/>
    <property type="evidence" value="ECO:0007669"/>
    <property type="project" value="InterPro"/>
</dbReference>
<dbReference type="Gene3D" id="3.90.180.10">
    <property type="entry name" value="Medium-chain alcohol dehydrogenases, catalytic domain"/>
    <property type="match status" value="1"/>
</dbReference>
<keyword evidence="5" id="KW-1185">Reference proteome</keyword>
<dbReference type="Gene3D" id="3.40.50.720">
    <property type="entry name" value="NAD(P)-binding Rossmann-like Domain"/>
    <property type="match status" value="1"/>
</dbReference>
<keyword evidence="3" id="KW-0560">Oxidoreductase</keyword>
<organism evidence="4 5">
    <name type="scientific">Heracleum sosnowskyi</name>
    <dbReference type="NCBI Taxonomy" id="360622"/>
    <lineage>
        <taxon>Eukaryota</taxon>
        <taxon>Viridiplantae</taxon>
        <taxon>Streptophyta</taxon>
        <taxon>Embryophyta</taxon>
        <taxon>Tracheophyta</taxon>
        <taxon>Spermatophyta</taxon>
        <taxon>Magnoliopsida</taxon>
        <taxon>eudicotyledons</taxon>
        <taxon>Gunneridae</taxon>
        <taxon>Pentapetalae</taxon>
        <taxon>asterids</taxon>
        <taxon>campanulids</taxon>
        <taxon>Apiales</taxon>
        <taxon>Apiaceae</taxon>
        <taxon>Apioideae</taxon>
        <taxon>apioid superclade</taxon>
        <taxon>Tordylieae</taxon>
        <taxon>Tordyliinae</taxon>
        <taxon>Heracleum</taxon>
    </lineage>
</organism>
<evidence type="ECO:0000256" key="1">
    <source>
        <dbReference type="ARBA" id="ARBA00022723"/>
    </source>
</evidence>
<dbReference type="AlphaFoldDB" id="A0AAD8IG52"/>
<evidence type="ECO:0000256" key="3">
    <source>
        <dbReference type="ARBA" id="ARBA00023002"/>
    </source>
</evidence>
<dbReference type="EMBL" id="JAUIZM010000005">
    <property type="protein sequence ID" value="KAK1384533.1"/>
    <property type="molecule type" value="Genomic_DNA"/>
</dbReference>
<reference evidence="4" key="1">
    <citation type="submission" date="2023-02" db="EMBL/GenBank/DDBJ databases">
        <title>Genome of toxic invasive species Heracleum sosnowskyi carries increased number of genes despite the absence of recent whole-genome duplications.</title>
        <authorList>
            <person name="Schelkunov M."/>
            <person name="Shtratnikova V."/>
            <person name="Makarenko M."/>
            <person name="Klepikova A."/>
            <person name="Omelchenko D."/>
            <person name="Novikova G."/>
            <person name="Obukhova E."/>
            <person name="Bogdanov V."/>
            <person name="Penin A."/>
            <person name="Logacheva M."/>
        </authorList>
    </citation>
    <scope>NUCLEOTIDE SEQUENCE</scope>
    <source>
        <strain evidence="4">Hsosn_3</strain>
        <tissue evidence="4">Leaf</tissue>
    </source>
</reference>
<dbReference type="Proteomes" id="UP001237642">
    <property type="component" value="Unassembled WGS sequence"/>
</dbReference>
<dbReference type="GO" id="GO:0046872">
    <property type="term" value="F:metal ion binding"/>
    <property type="evidence" value="ECO:0007669"/>
    <property type="project" value="UniProtKB-KW"/>
</dbReference>
<evidence type="ECO:0008006" key="6">
    <source>
        <dbReference type="Google" id="ProtNLM"/>
    </source>
</evidence>
<dbReference type="InterPro" id="IPR047109">
    <property type="entry name" value="CAD-like"/>
</dbReference>
<reference evidence="4" key="2">
    <citation type="submission" date="2023-05" db="EMBL/GenBank/DDBJ databases">
        <authorList>
            <person name="Schelkunov M.I."/>
        </authorList>
    </citation>
    <scope>NUCLEOTIDE SEQUENCE</scope>
    <source>
        <strain evidence="4">Hsosn_3</strain>
        <tissue evidence="4">Leaf</tissue>
    </source>
</reference>
<evidence type="ECO:0000313" key="5">
    <source>
        <dbReference type="Proteomes" id="UP001237642"/>
    </source>
</evidence>
<keyword evidence="2" id="KW-0862">Zinc</keyword>
<name>A0AAD8IG52_9APIA</name>